<evidence type="ECO:0000256" key="1">
    <source>
        <dbReference type="SAM" id="Phobius"/>
    </source>
</evidence>
<accession>A0A7D5UKM2</accession>
<sequence>MSAMFCIAIALVLFAWIGLFTSSRDARRVDRHTAALWLLAMGGVASFAGINAVAYGPWVILAGFVAVNGLAIQAVSFWFGYSWCDGIEIQGQ</sequence>
<keyword evidence="1" id="KW-0812">Transmembrane</keyword>
<dbReference type="Proteomes" id="UP000266778">
    <property type="component" value="Plasmid pAeca2"/>
</dbReference>
<evidence type="ECO:0000313" key="3">
    <source>
        <dbReference type="Proteomes" id="UP000266778"/>
    </source>
</evidence>
<evidence type="ECO:0000313" key="2">
    <source>
        <dbReference type="EMBL" id="QLI60463.1"/>
    </source>
</evidence>
<geneLocation type="plasmid" evidence="3">
    <name>paeca2</name>
</geneLocation>
<keyword evidence="2" id="KW-0614">Plasmid</keyword>
<keyword evidence="1" id="KW-1133">Transmembrane helix</keyword>
<protein>
    <submittedName>
        <fullName evidence="2">Uncharacterized protein</fullName>
    </submittedName>
</protein>
<keyword evidence="1" id="KW-0472">Membrane</keyword>
<dbReference type="AlphaFoldDB" id="A0A7D5UKM2"/>
<feature type="transmembrane region" description="Helical" evidence="1">
    <location>
        <begin position="60"/>
        <end position="81"/>
    </location>
</feature>
<gene>
    <name evidence="2" type="ORF">C1C91_23575</name>
</gene>
<reference evidence="2 3" key="1">
    <citation type="submission" date="2019-04" db="EMBL/GenBank/DDBJ databases">
        <title>Novel transposon Tn6433 variants accelerate the dissemination of tet(E) in Aeromonas under oxytetracycline stresses.</title>
        <authorList>
            <person name="Shi Y."/>
            <person name="Tian Z."/>
            <person name="Zhang Y."/>
            <person name="Zhang H."/>
            <person name="Yang M."/>
        </authorList>
    </citation>
    <scope>NUCLEOTIDE SEQUENCE [LARGE SCALE GENOMIC DNA]</scope>
    <source>
        <strain evidence="2 3">T25-39</strain>
        <plasmid evidence="3">paeca2</plasmid>
    </source>
</reference>
<proteinExistence type="predicted"/>
<dbReference type="EMBL" id="CP039628">
    <property type="protein sequence ID" value="QLI60463.1"/>
    <property type="molecule type" value="Genomic_DNA"/>
</dbReference>
<organism evidence="2 3">
    <name type="scientific">Aeromonas caviae</name>
    <name type="common">Aeromonas punctata</name>
    <dbReference type="NCBI Taxonomy" id="648"/>
    <lineage>
        <taxon>Bacteria</taxon>
        <taxon>Pseudomonadati</taxon>
        <taxon>Pseudomonadota</taxon>
        <taxon>Gammaproteobacteria</taxon>
        <taxon>Aeromonadales</taxon>
        <taxon>Aeromonadaceae</taxon>
        <taxon>Aeromonas</taxon>
    </lineage>
</organism>
<name>A0A7D5UKM2_AERCA</name>
<feature type="transmembrane region" description="Helical" evidence="1">
    <location>
        <begin position="34"/>
        <end position="53"/>
    </location>
</feature>